<dbReference type="CDD" id="cd09727">
    <property type="entry name" value="Cas6_I-E"/>
    <property type="match status" value="1"/>
</dbReference>
<dbReference type="InterPro" id="IPR010179">
    <property type="entry name" value="CRISPR-assoc_prot_Cse3"/>
</dbReference>
<dbReference type="RefSeq" id="WP_194855079.1">
    <property type="nucleotide sequence ID" value="NZ_ARXR01000003.1"/>
</dbReference>
<dbReference type="Pfam" id="PF08798">
    <property type="entry name" value="CRISPR_assoc"/>
    <property type="match status" value="1"/>
</dbReference>
<dbReference type="SMART" id="SM01101">
    <property type="entry name" value="CRISPR_assoc"/>
    <property type="match status" value="1"/>
</dbReference>
<protein>
    <submittedName>
        <fullName evidence="1">CRISPR-associated Cse3 family protein</fullName>
    </submittedName>
</protein>
<dbReference type="Proteomes" id="UP000644441">
    <property type="component" value="Unassembled WGS sequence"/>
</dbReference>
<dbReference type="SUPFAM" id="SSF117987">
    <property type="entry name" value="CRISPR-associated protein"/>
    <property type="match status" value="2"/>
</dbReference>
<dbReference type="NCBIfam" id="TIGR01907">
    <property type="entry name" value="casE_Cse3"/>
    <property type="match status" value="1"/>
</dbReference>
<evidence type="ECO:0000313" key="1">
    <source>
        <dbReference type="EMBL" id="MBF5051968.1"/>
    </source>
</evidence>
<proteinExistence type="predicted"/>
<accession>A0ABS0AD37</accession>
<sequence length="231" mass="26786">MYLSRVRVATQGLDRHALVKLLSGDAYANHQLLWRLFPEAESRPFLFRQEMENEQLDAGVRPRGLPLFYVMSSLKPDPLPGLLQCEPKRFDPRLAVGDRLLFRLRANPTVTRKQAEGSRGRRHDVLMDAKWRCRNESGVDPWSIRRAMDESAEQWLRARSTDWGFELTTSPQLGGYRQHQLRRKKREIRFSSVDYEGVMTVTDPDRLRDALFHGVGRSRAFGCGLFMVKRG</sequence>
<gene>
    <name evidence="1" type="ORF">ISO4_00570</name>
</gene>
<dbReference type="Gene3D" id="3.30.70.1200">
    <property type="entry name" value="Crispr-associated protein, domain 1"/>
    <property type="match status" value="1"/>
</dbReference>
<evidence type="ECO:0000313" key="2">
    <source>
        <dbReference type="Proteomes" id="UP000644441"/>
    </source>
</evidence>
<dbReference type="Gene3D" id="3.30.70.1210">
    <property type="entry name" value="Crispr-associated protein, domain 2"/>
    <property type="match status" value="1"/>
</dbReference>
<keyword evidence="2" id="KW-1185">Reference proteome</keyword>
<name>A0ABS0AD37_9GAMM</name>
<dbReference type="EMBL" id="ARXR01000003">
    <property type="protein sequence ID" value="MBF5051968.1"/>
    <property type="molecule type" value="Genomic_DNA"/>
</dbReference>
<organism evidence="1 2">
    <name type="scientific">Alloalcanivorax venustensis ISO4</name>
    <dbReference type="NCBI Taxonomy" id="1177184"/>
    <lineage>
        <taxon>Bacteria</taxon>
        <taxon>Pseudomonadati</taxon>
        <taxon>Pseudomonadota</taxon>
        <taxon>Gammaproteobacteria</taxon>
        <taxon>Oceanospirillales</taxon>
        <taxon>Alcanivoracaceae</taxon>
        <taxon>Alloalcanivorax</taxon>
    </lineage>
</organism>
<comment type="caution">
    <text evidence="1">The sequence shown here is derived from an EMBL/GenBank/DDBJ whole genome shotgun (WGS) entry which is preliminary data.</text>
</comment>
<reference evidence="1 2" key="1">
    <citation type="submission" date="2012-09" db="EMBL/GenBank/DDBJ databases">
        <title>Genome Sequence of alkane-degrading Bacterium Alcanivorax venustensis ISO4.</title>
        <authorList>
            <person name="Lai Q."/>
            <person name="Shao Z."/>
        </authorList>
    </citation>
    <scope>NUCLEOTIDE SEQUENCE [LARGE SCALE GENOMIC DNA]</scope>
    <source>
        <strain evidence="1 2">ISO4</strain>
    </source>
</reference>